<evidence type="ECO:0000313" key="2">
    <source>
        <dbReference type="Proteomes" id="UP000824090"/>
    </source>
</evidence>
<evidence type="ECO:0000313" key="1">
    <source>
        <dbReference type="EMBL" id="HIU26274.1"/>
    </source>
</evidence>
<name>A0A9D1L626_9FIRM</name>
<gene>
    <name evidence="1" type="ORF">IAC50_07275</name>
</gene>
<accession>A0A9D1L626</accession>
<dbReference type="Proteomes" id="UP000824090">
    <property type="component" value="Unassembled WGS sequence"/>
</dbReference>
<sequence length="52" mass="6024">MEEKERERKGPATRVQLIEEGRRKAAGRERLSLLLFFPVAQTVIKRSGKENN</sequence>
<protein>
    <submittedName>
        <fullName evidence="1">Uncharacterized protein</fullName>
    </submittedName>
</protein>
<proteinExistence type="predicted"/>
<reference evidence="1" key="2">
    <citation type="journal article" date="2021" name="PeerJ">
        <title>Extensive microbial diversity within the chicken gut microbiome revealed by metagenomics and culture.</title>
        <authorList>
            <person name="Gilroy R."/>
            <person name="Ravi A."/>
            <person name="Getino M."/>
            <person name="Pursley I."/>
            <person name="Horton D.L."/>
            <person name="Alikhan N.F."/>
            <person name="Baker D."/>
            <person name="Gharbi K."/>
            <person name="Hall N."/>
            <person name="Watson M."/>
            <person name="Adriaenssens E.M."/>
            <person name="Foster-Nyarko E."/>
            <person name="Jarju S."/>
            <person name="Secka A."/>
            <person name="Antonio M."/>
            <person name="Oren A."/>
            <person name="Chaudhuri R.R."/>
            <person name="La Ragione R."/>
            <person name="Hildebrand F."/>
            <person name="Pallen M.J."/>
        </authorList>
    </citation>
    <scope>NUCLEOTIDE SEQUENCE</scope>
    <source>
        <strain evidence="1">ChiHcec3-6078</strain>
    </source>
</reference>
<reference evidence="1" key="1">
    <citation type="submission" date="2020-10" db="EMBL/GenBank/DDBJ databases">
        <authorList>
            <person name="Gilroy R."/>
        </authorList>
    </citation>
    <scope>NUCLEOTIDE SEQUENCE</scope>
    <source>
        <strain evidence="1">ChiHcec3-6078</strain>
    </source>
</reference>
<dbReference type="EMBL" id="DVMP01000136">
    <property type="protein sequence ID" value="HIU26274.1"/>
    <property type="molecule type" value="Genomic_DNA"/>
</dbReference>
<organism evidence="1 2">
    <name type="scientific">Candidatus Allocopromorpha excrementigallinarum</name>
    <dbReference type="NCBI Taxonomy" id="2840742"/>
    <lineage>
        <taxon>Bacteria</taxon>
        <taxon>Bacillati</taxon>
        <taxon>Bacillota</taxon>
        <taxon>Clostridia</taxon>
        <taxon>Eubacteriales</taxon>
        <taxon>Eubacteriaceae</taxon>
        <taxon>Eubacteriaceae incertae sedis</taxon>
        <taxon>Candidatus Allocopromorpha</taxon>
    </lineage>
</organism>
<dbReference type="AlphaFoldDB" id="A0A9D1L626"/>
<comment type="caution">
    <text evidence="1">The sequence shown here is derived from an EMBL/GenBank/DDBJ whole genome shotgun (WGS) entry which is preliminary data.</text>
</comment>